<reference evidence="2 3" key="1">
    <citation type="submission" date="2023-07" db="EMBL/GenBank/DDBJ databases">
        <title>Genomic Encyclopedia of Type Strains, Phase IV (KMG-IV): sequencing the most valuable type-strain genomes for metagenomic binning, comparative biology and taxonomic classification.</title>
        <authorList>
            <person name="Goeker M."/>
        </authorList>
    </citation>
    <scope>NUCLEOTIDE SEQUENCE [LARGE SCALE GENOMIC DNA]</scope>
    <source>
        <strain evidence="2 3">DSM 18695</strain>
    </source>
</reference>
<comment type="caution">
    <text evidence="2">The sequence shown here is derived from an EMBL/GenBank/DDBJ whole genome shotgun (WGS) entry which is preliminary data.</text>
</comment>
<feature type="region of interest" description="Disordered" evidence="1">
    <location>
        <begin position="64"/>
        <end position="85"/>
    </location>
</feature>
<gene>
    <name evidence="2" type="ORF">QO010_004440</name>
</gene>
<feature type="region of interest" description="Disordered" evidence="1">
    <location>
        <begin position="1"/>
        <end position="31"/>
    </location>
</feature>
<feature type="compositionally biased region" description="Basic and acidic residues" evidence="1">
    <location>
        <begin position="70"/>
        <end position="85"/>
    </location>
</feature>
<keyword evidence="3" id="KW-1185">Reference proteome</keyword>
<evidence type="ECO:0000313" key="2">
    <source>
        <dbReference type="EMBL" id="MDQ0466644.1"/>
    </source>
</evidence>
<name>A0ABU0IXB9_9CAUL</name>
<evidence type="ECO:0000313" key="3">
    <source>
        <dbReference type="Proteomes" id="UP001228905"/>
    </source>
</evidence>
<proteinExistence type="predicted"/>
<evidence type="ECO:0000256" key="1">
    <source>
        <dbReference type="SAM" id="MobiDB-lite"/>
    </source>
</evidence>
<protein>
    <submittedName>
        <fullName evidence="2">Uncharacterized protein</fullName>
    </submittedName>
</protein>
<organism evidence="2 3">
    <name type="scientific">Caulobacter ginsengisoli</name>
    <dbReference type="NCBI Taxonomy" id="400775"/>
    <lineage>
        <taxon>Bacteria</taxon>
        <taxon>Pseudomonadati</taxon>
        <taxon>Pseudomonadota</taxon>
        <taxon>Alphaproteobacteria</taxon>
        <taxon>Caulobacterales</taxon>
        <taxon>Caulobacteraceae</taxon>
        <taxon>Caulobacter</taxon>
    </lineage>
</organism>
<dbReference type="RefSeq" id="WP_307352778.1">
    <property type="nucleotide sequence ID" value="NZ_JAUSVS010000013.1"/>
</dbReference>
<accession>A0ABU0IXB9</accession>
<dbReference type="EMBL" id="JAUSVS010000013">
    <property type="protein sequence ID" value="MDQ0466644.1"/>
    <property type="molecule type" value="Genomic_DNA"/>
</dbReference>
<sequence>MSDDRRLPVPTEPPQPRKEHPYGSAAGRRRDSTFDAQLLGQPGQKRGLRGGPEVLDHARAAYLETEYSGPDDRRPPKGLLRKKEI</sequence>
<dbReference type="Proteomes" id="UP001228905">
    <property type="component" value="Unassembled WGS sequence"/>
</dbReference>